<dbReference type="Proteomes" id="UP000558488">
    <property type="component" value="Unassembled WGS sequence"/>
</dbReference>
<keyword evidence="1" id="KW-0472">Membrane</keyword>
<sequence>MDKPFDHFNYFLSSPLSAFFPNLYALYMKIRGPMHETCARGLALTAAAACLRPCSLSFIQKDVWKVVWLSGLISILCFYYYRLEAWCTKFEHGGGEWSLSQSGPLGGRQTAINSSNLHCSNMCAKVNLG</sequence>
<keyword evidence="3" id="KW-1185">Reference proteome</keyword>
<proteinExistence type="predicted"/>
<comment type="caution">
    <text evidence="2">The sequence shown here is derived from an EMBL/GenBank/DDBJ whole genome shotgun (WGS) entry which is preliminary data.</text>
</comment>
<evidence type="ECO:0000256" key="1">
    <source>
        <dbReference type="SAM" id="Phobius"/>
    </source>
</evidence>
<dbReference type="AlphaFoldDB" id="A0A7J7YX63"/>
<evidence type="ECO:0000313" key="2">
    <source>
        <dbReference type="EMBL" id="KAF6366484.1"/>
    </source>
</evidence>
<reference evidence="2 3" key="1">
    <citation type="journal article" date="2020" name="Nature">
        <title>Six reference-quality genomes reveal evolution of bat adaptations.</title>
        <authorList>
            <person name="Jebb D."/>
            <person name="Huang Z."/>
            <person name="Pippel M."/>
            <person name="Hughes G.M."/>
            <person name="Lavrichenko K."/>
            <person name="Devanna P."/>
            <person name="Winkler S."/>
            <person name="Jermiin L.S."/>
            <person name="Skirmuntt E.C."/>
            <person name="Katzourakis A."/>
            <person name="Burkitt-Gray L."/>
            <person name="Ray D.A."/>
            <person name="Sullivan K.A.M."/>
            <person name="Roscito J.G."/>
            <person name="Kirilenko B.M."/>
            <person name="Davalos L.M."/>
            <person name="Corthals A.P."/>
            <person name="Power M.L."/>
            <person name="Jones G."/>
            <person name="Ransome R.D."/>
            <person name="Dechmann D.K.N."/>
            <person name="Locatelli A.G."/>
            <person name="Puechmaille S.J."/>
            <person name="Fedrigo O."/>
            <person name="Jarvis E.D."/>
            <person name="Hiller M."/>
            <person name="Vernes S.C."/>
            <person name="Myers E.W."/>
            <person name="Teeling E.C."/>
        </authorList>
    </citation>
    <scope>NUCLEOTIDE SEQUENCE [LARGE SCALE GENOMIC DNA]</scope>
    <source>
        <strain evidence="2">MPipKuh1</strain>
        <tissue evidence="2">Flight muscle</tissue>
    </source>
</reference>
<name>A0A7J7YX63_PIPKU</name>
<gene>
    <name evidence="2" type="ORF">mPipKuh1_009896</name>
</gene>
<evidence type="ECO:0000313" key="3">
    <source>
        <dbReference type="Proteomes" id="UP000558488"/>
    </source>
</evidence>
<accession>A0A7J7YX63</accession>
<dbReference type="EMBL" id="JACAGB010000004">
    <property type="protein sequence ID" value="KAF6366484.1"/>
    <property type="molecule type" value="Genomic_DNA"/>
</dbReference>
<organism evidence="2 3">
    <name type="scientific">Pipistrellus kuhlii</name>
    <name type="common">Kuhl's pipistrelle</name>
    <dbReference type="NCBI Taxonomy" id="59472"/>
    <lineage>
        <taxon>Eukaryota</taxon>
        <taxon>Metazoa</taxon>
        <taxon>Chordata</taxon>
        <taxon>Craniata</taxon>
        <taxon>Vertebrata</taxon>
        <taxon>Euteleostomi</taxon>
        <taxon>Mammalia</taxon>
        <taxon>Eutheria</taxon>
        <taxon>Laurasiatheria</taxon>
        <taxon>Chiroptera</taxon>
        <taxon>Yangochiroptera</taxon>
        <taxon>Vespertilionidae</taxon>
        <taxon>Pipistrellus</taxon>
    </lineage>
</organism>
<feature type="transmembrane region" description="Helical" evidence="1">
    <location>
        <begin position="66"/>
        <end position="83"/>
    </location>
</feature>
<protein>
    <submittedName>
        <fullName evidence="2">Uncharacterized protein</fullName>
    </submittedName>
</protein>
<keyword evidence="1" id="KW-1133">Transmembrane helix</keyword>
<keyword evidence="1" id="KW-0812">Transmembrane</keyword>